<sequence length="175" mass="19959">EGMPQYVFAGKRTNNAISRPTHTVLKKGDLIQLNISARVDGYSSGVGRPVCLGKMTPEVKKFVEFGKLAHEKTMEWMCAGVNASEVAKKYQQLFIDNGFEKNYLYELCHGLGMIEVEPPWMEVTSDYELKQNMTFNVDTFIQEDEFGLRWENGVRVTNDGVEMFSNNNMNIIEIE</sequence>
<feature type="non-terminal residue" evidence="2">
    <location>
        <position position="1"/>
    </location>
</feature>
<dbReference type="AlphaFoldDB" id="X1C4D3"/>
<gene>
    <name evidence="2" type="ORF">S01H4_43946</name>
</gene>
<dbReference type="CDD" id="cd01066">
    <property type="entry name" value="APP_MetAP"/>
    <property type="match status" value="1"/>
</dbReference>
<dbReference type="Pfam" id="PF00557">
    <property type="entry name" value="Peptidase_M24"/>
    <property type="match status" value="1"/>
</dbReference>
<dbReference type="SUPFAM" id="SSF55920">
    <property type="entry name" value="Creatinase/aminopeptidase"/>
    <property type="match status" value="1"/>
</dbReference>
<organism evidence="2">
    <name type="scientific">marine sediment metagenome</name>
    <dbReference type="NCBI Taxonomy" id="412755"/>
    <lineage>
        <taxon>unclassified sequences</taxon>
        <taxon>metagenomes</taxon>
        <taxon>ecological metagenomes</taxon>
    </lineage>
</organism>
<evidence type="ECO:0000313" key="2">
    <source>
        <dbReference type="EMBL" id="GAH02916.1"/>
    </source>
</evidence>
<feature type="domain" description="Peptidase M24" evidence="1">
    <location>
        <begin position="3"/>
        <end position="158"/>
    </location>
</feature>
<dbReference type="PANTHER" id="PTHR46112:SF2">
    <property type="entry name" value="XAA-PRO AMINOPEPTIDASE P-RELATED"/>
    <property type="match status" value="1"/>
</dbReference>
<dbReference type="InterPro" id="IPR000994">
    <property type="entry name" value="Pept_M24"/>
</dbReference>
<dbReference type="EMBL" id="BART01024300">
    <property type="protein sequence ID" value="GAH02916.1"/>
    <property type="molecule type" value="Genomic_DNA"/>
</dbReference>
<protein>
    <recommendedName>
        <fullName evidence="1">Peptidase M24 domain-containing protein</fullName>
    </recommendedName>
</protein>
<evidence type="ECO:0000259" key="1">
    <source>
        <dbReference type="Pfam" id="PF00557"/>
    </source>
</evidence>
<accession>X1C4D3</accession>
<name>X1C4D3_9ZZZZ</name>
<dbReference type="Gene3D" id="3.90.230.10">
    <property type="entry name" value="Creatinase/methionine aminopeptidase superfamily"/>
    <property type="match status" value="1"/>
</dbReference>
<dbReference type="PANTHER" id="PTHR46112">
    <property type="entry name" value="AMINOPEPTIDASE"/>
    <property type="match status" value="1"/>
</dbReference>
<proteinExistence type="predicted"/>
<reference evidence="2" key="1">
    <citation type="journal article" date="2014" name="Front. Microbiol.">
        <title>High frequency of phylogenetically diverse reductive dehalogenase-homologous genes in deep subseafloor sedimentary metagenomes.</title>
        <authorList>
            <person name="Kawai M."/>
            <person name="Futagami T."/>
            <person name="Toyoda A."/>
            <person name="Takaki Y."/>
            <person name="Nishi S."/>
            <person name="Hori S."/>
            <person name="Arai W."/>
            <person name="Tsubouchi T."/>
            <person name="Morono Y."/>
            <person name="Uchiyama I."/>
            <person name="Ito T."/>
            <person name="Fujiyama A."/>
            <person name="Inagaki F."/>
            <person name="Takami H."/>
        </authorList>
    </citation>
    <scope>NUCLEOTIDE SEQUENCE</scope>
    <source>
        <strain evidence="2">Expedition CK06-06</strain>
    </source>
</reference>
<dbReference type="InterPro" id="IPR050659">
    <property type="entry name" value="Peptidase_M24B"/>
</dbReference>
<dbReference type="InterPro" id="IPR036005">
    <property type="entry name" value="Creatinase/aminopeptidase-like"/>
</dbReference>
<comment type="caution">
    <text evidence="2">The sequence shown here is derived from an EMBL/GenBank/DDBJ whole genome shotgun (WGS) entry which is preliminary data.</text>
</comment>